<protein>
    <recommendedName>
        <fullName evidence="3">Retrotransposon Copia-like N-terminal domain-containing protein</fullName>
    </recommendedName>
</protein>
<evidence type="ECO:0008006" key="3">
    <source>
        <dbReference type="Google" id="ProtNLM"/>
    </source>
</evidence>
<dbReference type="PANTHER" id="PTHR47481:SF21">
    <property type="entry name" value="BASIC-LEUCINE ZIPPER TRANSCRIPTION FACTOR Q-RELATED"/>
    <property type="match status" value="1"/>
</dbReference>
<comment type="caution">
    <text evidence="1">The sequence shown here is derived from an EMBL/GenBank/DDBJ whole genome shotgun (WGS) entry which is preliminary data.</text>
</comment>
<dbReference type="PANTHER" id="PTHR47481">
    <property type="match status" value="1"/>
</dbReference>
<sequence length="132" mass="14560">MASANRSNITHSSGKMLVPINGSQLPLKLNTQNYSTWRAQIRHGPSCKWGTNKSATRILSLREKLSKAKRDSRPISEYLQFVKSITEERSLCGSPVADVDLVVHVLSGVGTEFHDIAAAIHARDTVISFDEL</sequence>
<gene>
    <name evidence="1" type="ORF">P3X46_012409</name>
</gene>
<reference evidence="1" key="1">
    <citation type="journal article" date="2023" name="Plant Biotechnol. J.">
        <title>Chromosome-level wild Hevea brasiliensis genome provides new tools for genomic-assisted breeding and valuable loci to elevate rubber yield.</title>
        <authorList>
            <person name="Cheng H."/>
            <person name="Song X."/>
            <person name="Hu Y."/>
            <person name="Wu T."/>
            <person name="Yang Q."/>
            <person name="An Z."/>
            <person name="Feng S."/>
            <person name="Deng Z."/>
            <person name="Wu W."/>
            <person name="Zeng X."/>
            <person name="Tu M."/>
            <person name="Wang X."/>
            <person name="Huang H."/>
        </authorList>
    </citation>
    <scope>NUCLEOTIDE SEQUENCE</scope>
    <source>
        <strain evidence="1">MT/VB/25A 57/8</strain>
    </source>
</reference>
<name>A0ABQ9MCA4_HEVBR</name>
<dbReference type="EMBL" id="JARPOI010000007">
    <property type="protein sequence ID" value="KAJ9177165.1"/>
    <property type="molecule type" value="Genomic_DNA"/>
</dbReference>
<organism evidence="1 2">
    <name type="scientific">Hevea brasiliensis</name>
    <name type="common">Para rubber tree</name>
    <name type="synonym">Siphonia brasiliensis</name>
    <dbReference type="NCBI Taxonomy" id="3981"/>
    <lineage>
        <taxon>Eukaryota</taxon>
        <taxon>Viridiplantae</taxon>
        <taxon>Streptophyta</taxon>
        <taxon>Embryophyta</taxon>
        <taxon>Tracheophyta</taxon>
        <taxon>Spermatophyta</taxon>
        <taxon>Magnoliopsida</taxon>
        <taxon>eudicotyledons</taxon>
        <taxon>Gunneridae</taxon>
        <taxon>Pentapetalae</taxon>
        <taxon>rosids</taxon>
        <taxon>fabids</taxon>
        <taxon>Malpighiales</taxon>
        <taxon>Euphorbiaceae</taxon>
        <taxon>Crotonoideae</taxon>
        <taxon>Micrandreae</taxon>
        <taxon>Hevea</taxon>
    </lineage>
</organism>
<accession>A0ABQ9MCA4</accession>
<dbReference type="Proteomes" id="UP001174677">
    <property type="component" value="Chromosome 7"/>
</dbReference>
<proteinExistence type="predicted"/>
<evidence type="ECO:0000313" key="1">
    <source>
        <dbReference type="EMBL" id="KAJ9177165.1"/>
    </source>
</evidence>
<evidence type="ECO:0000313" key="2">
    <source>
        <dbReference type="Proteomes" id="UP001174677"/>
    </source>
</evidence>
<keyword evidence="2" id="KW-1185">Reference proteome</keyword>